<accession>A0AAV4TFR3</accession>
<sequence length="164" mass="19087">MSGGDIGKQIQTREGSIRLVDSKLGYRTTVTQLREQDNTREQDRKYVKWRKTERFHVSTEIMGQIYMPEYTSIRIEEEGSNPQMSFLEHVLSKLGIGLGWSDQGKHFRSTSKYEKSTSKSRTSQNGQGIHIIYLETYLEDYLNVPNLMLIYSHMVYLISNIQPN</sequence>
<comment type="caution">
    <text evidence="1">The sequence shown here is derived from an EMBL/GenBank/DDBJ whole genome shotgun (WGS) entry which is preliminary data.</text>
</comment>
<evidence type="ECO:0008006" key="3">
    <source>
        <dbReference type="Google" id="ProtNLM"/>
    </source>
</evidence>
<protein>
    <recommendedName>
        <fullName evidence="3">LAGLIDADG homing endonuclease</fullName>
    </recommendedName>
</protein>
<dbReference type="AlphaFoldDB" id="A0AAV4TFR3"/>
<proteinExistence type="predicted"/>
<keyword evidence="2" id="KW-1185">Reference proteome</keyword>
<reference evidence="1 2" key="1">
    <citation type="submission" date="2021-06" db="EMBL/GenBank/DDBJ databases">
        <title>Caerostris extrusa draft genome.</title>
        <authorList>
            <person name="Kono N."/>
            <person name="Arakawa K."/>
        </authorList>
    </citation>
    <scope>NUCLEOTIDE SEQUENCE [LARGE SCALE GENOMIC DNA]</scope>
</reference>
<organism evidence="1 2">
    <name type="scientific">Caerostris extrusa</name>
    <name type="common">Bark spider</name>
    <name type="synonym">Caerostris bankana</name>
    <dbReference type="NCBI Taxonomy" id="172846"/>
    <lineage>
        <taxon>Eukaryota</taxon>
        <taxon>Metazoa</taxon>
        <taxon>Ecdysozoa</taxon>
        <taxon>Arthropoda</taxon>
        <taxon>Chelicerata</taxon>
        <taxon>Arachnida</taxon>
        <taxon>Araneae</taxon>
        <taxon>Araneomorphae</taxon>
        <taxon>Entelegynae</taxon>
        <taxon>Araneoidea</taxon>
        <taxon>Araneidae</taxon>
        <taxon>Caerostris</taxon>
    </lineage>
</organism>
<dbReference type="Proteomes" id="UP001054945">
    <property type="component" value="Unassembled WGS sequence"/>
</dbReference>
<gene>
    <name evidence="1" type="ORF">CEXT_337841</name>
</gene>
<evidence type="ECO:0000313" key="1">
    <source>
        <dbReference type="EMBL" id="GIY42798.1"/>
    </source>
</evidence>
<dbReference type="EMBL" id="BPLR01010896">
    <property type="protein sequence ID" value="GIY42798.1"/>
    <property type="molecule type" value="Genomic_DNA"/>
</dbReference>
<evidence type="ECO:0000313" key="2">
    <source>
        <dbReference type="Proteomes" id="UP001054945"/>
    </source>
</evidence>
<name>A0AAV4TFR3_CAEEX</name>